<dbReference type="Proteomes" id="UP000095287">
    <property type="component" value="Unplaced"/>
</dbReference>
<dbReference type="Pfam" id="PF11547">
    <property type="entry name" value="E3_UbLigase_EDD"/>
    <property type="match status" value="1"/>
</dbReference>
<dbReference type="PANTHER" id="PTHR46276:SF1">
    <property type="entry name" value="E3 UBIQUITIN-PROTEIN LIGASE UBR5"/>
    <property type="match status" value="1"/>
</dbReference>
<dbReference type="CDD" id="cd14423">
    <property type="entry name" value="CUE_UBR5"/>
    <property type="match status" value="1"/>
</dbReference>
<dbReference type="SUPFAM" id="SSF50985">
    <property type="entry name" value="RCC1/BLIP-II"/>
    <property type="match status" value="1"/>
</dbReference>
<feature type="region of interest" description="Disordered" evidence="1">
    <location>
        <begin position="45"/>
        <end position="71"/>
    </location>
</feature>
<organism evidence="3 4">
    <name type="scientific">Steinernema glaseri</name>
    <dbReference type="NCBI Taxonomy" id="37863"/>
    <lineage>
        <taxon>Eukaryota</taxon>
        <taxon>Metazoa</taxon>
        <taxon>Ecdysozoa</taxon>
        <taxon>Nematoda</taxon>
        <taxon>Chromadorea</taxon>
        <taxon>Rhabditida</taxon>
        <taxon>Tylenchina</taxon>
        <taxon>Panagrolaimomorpha</taxon>
        <taxon>Strongyloidoidea</taxon>
        <taxon>Steinernematidae</taxon>
        <taxon>Steinernema</taxon>
    </lineage>
</organism>
<evidence type="ECO:0000259" key="2">
    <source>
        <dbReference type="PROSITE" id="PS50030"/>
    </source>
</evidence>
<dbReference type="GO" id="GO:0043130">
    <property type="term" value="F:ubiquitin binding"/>
    <property type="evidence" value="ECO:0007669"/>
    <property type="project" value="InterPro"/>
</dbReference>
<dbReference type="FunFam" id="1.10.8.10:FF:000009">
    <property type="entry name" value="Putative E3 ubiquitin-protein ligase UBR5"/>
    <property type="match status" value="1"/>
</dbReference>
<proteinExistence type="predicted"/>
<sequence>MEAGWTLDELCRFRLFTPEQYDKLKLDSILDSKKSGFNIAVRKRAAPSDEASSSAPPPANDTADASSKLPVKETPWSLNEVTFIHEEKSNDSAIVKLIDGAYCAVVYKKNDGTEKEGDEDLKNLRLMRMDDLVVVSPNKTPRSPECFQKSFVKIPTHEALGGTRIISTVVDDTGVRILCEKRNRLHLLRISILGKLFSDHTLPWYGPAFEGCGKQPEVANFGDEFFLMIRDGNGCLVPMLRNAVGGYREPAYLASSNITHFSIGLRHLEITPPLSSNTILSSSPFVPGSAFKNSSMTERKHLFLFGHALPGNGQSLIDRIQGCFKHHNNYGSESLSALDKIPAETIKQMIVGPTHVCFLFENGQIARLKFDVVEARNGSAEKPSSGNPSSGSGSSAPGPGSSSSAAPGTGPSSSSGAASTGSVYASAASRTAKFRRVMMAARRPNFGERTGVIVDRARSMVPASSIPEELIAQAQVVLQGKSREVIVRELQRTNLNVNEAVNNLLSRDDDEGDDAADAYLPEELLSLLDAGLRTDPGGALIDADAFYSGSDFDYLVARDLAARRRGDKDKKEKSKDGSSDAVQQQFCFDERLQFWMGHDRHLPHTITKFVSIAATYTQLFALADNGHLYAWRWDHNRGQTEAHPRSTQLLPFPAKDEKIESFATCAWRVVVRTNKNRIGTFMDCYMGKKMQPTMNLPLQSLPDPDTKILSLHSCSSLAVVRTTDGFYWCGMYPFNERRKNWEKVKSRTKKHVTFDVNEITIGSEVRTKAHPIYLAGSVAVNFSGGTPMVGVLMEAGWTLDELCRFRLFTPEQYDKLKLDSILDSKKSGF</sequence>
<feature type="compositionally biased region" description="Low complexity" evidence="1">
    <location>
        <begin position="48"/>
        <end position="67"/>
    </location>
</feature>
<accession>A0A1I7Y3X2</accession>
<dbReference type="Gene3D" id="1.10.8.10">
    <property type="entry name" value="DNA helicase RuvA subunit, C-terminal domain"/>
    <property type="match status" value="1"/>
</dbReference>
<evidence type="ECO:0000256" key="1">
    <source>
        <dbReference type="SAM" id="MobiDB-lite"/>
    </source>
</evidence>
<dbReference type="InterPro" id="IPR009091">
    <property type="entry name" value="RCC1/BLIP-II"/>
</dbReference>
<dbReference type="WBParaSite" id="L893_g12418.t1">
    <property type="protein sequence ID" value="L893_g12418.t1"/>
    <property type="gene ID" value="L893_g12418"/>
</dbReference>
<protein>
    <submittedName>
        <fullName evidence="4">UBA domain-containing protein</fullName>
    </submittedName>
</protein>
<feature type="compositionally biased region" description="Low complexity" evidence="1">
    <location>
        <begin position="383"/>
        <end position="422"/>
    </location>
</feature>
<dbReference type="AlphaFoldDB" id="A0A1I7Y3X2"/>
<evidence type="ECO:0000313" key="4">
    <source>
        <dbReference type="WBParaSite" id="L893_g12418.t1"/>
    </source>
</evidence>
<dbReference type="PROSITE" id="PS50030">
    <property type="entry name" value="UBA"/>
    <property type="match status" value="1"/>
</dbReference>
<dbReference type="InterPro" id="IPR015940">
    <property type="entry name" value="UBA"/>
</dbReference>
<dbReference type="GO" id="GO:0005737">
    <property type="term" value="C:cytoplasm"/>
    <property type="evidence" value="ECO:0007669"/>
    <property type="project" value="TreeGrafter"/>
</dbReference>
<dbReference type="Gene3D" id="2.130.10.30">
    <property type="entry name" value="Regulator of chromosome condensation 1/beta-lactamase-inhibitor protein II"/>
    <property type="match status" value="1"/>
</dbReference>
<dbReference type="InterPro" id="IPR024725">
    <property type="entry name" value="UBR5_UBA"/>
</dbReference>
<keyword evidence="3" id="KW-1185">Reference proteome</keyword>
<dbReference type="GO" id="GO:0090263">
    <property type="term" value="P:positive regulation of canonical Wnt signaling pathway"/>
    <property type="evidence" value="ECO:0007669"/>
    <property type="project" value="TreeGrafter"/>
</dbReference>
<dbReference type="GO" id="GO:0034450">
    <property type="term" value="F:ubiquitin-ubiquitin ligase activity"/>
    <property type="evidence" value="ECO:0007669"/>
    <property type="project" value="TreeGrafter"/>
</dbReference>
<name>A0A1I7Y3X2_9BILA</name>
<dbReference type="GO" id="GO:0005634">
    <property type="term" value="C:nucleus"/>
    <property type="evidence" value="ECO:0007669"/>
    <property type="project" value="TreeGrafter"/>
</dbReference>
<feature type="region of interest" description="Disordered" evidence="1">
    <location>
        <begin position="378"/>
        <end position="422"/>
    </location>
</feature>
<feature type="domain" description="UBA" evidence="2">
    <location>
        <begin position="465"/>
        <end position="507"/>
    </location>
</feature>
<dbReference type="GO" id="GO:0000209">
    <property type="term" value="P:protein polyubiquitination"/>
    <property type="evidence" value="ECO:0007669"/>
    <property type="project" value="TreeGrafter"/>
</dbReference>
<dbReference type="PANTHER" id="PTHR46276">
    <property type="entry name" value="E3 UBIQUITIN-PROTEIN LIGASE UBR5"/>
    <property type="match status" value="1"/>
</dbReference>
<evidence type="ECO:0000313" key="3">
    <source>
        <dbReference type="Proteomes" id="UP000095287"/>
    </source>
</evidence>
<reference evidence="4" key="1">
    <citation type="submission" date="2016-11" db="UniProtKB">
        <authorList>
            <consortium name="WormBaseParasite"/>
        </authorList>
    </citation>
    <scope>IDENTIFICATION</scope>
</reference>